<dbReference type="Proteomes" id="UP000182459">
    <property type="component" value="Chromosome"/>
</dbReference>
<gene>
    <name evidence="1" type="ORF">FSC454_08925</name>
</gene>
<name>A0AAC9J6J6_9GAMM</name>
<dbReference type="RefSeq" id="WP_066044945.1">
    <property type="nucleotide sequence ID" value="NZ_CP018093.1"/>
</dbReference>
<organism evidence="1 2">
    <name type="scientific">Francisella hispaniensis FSC454</name>
    <dbReference type="NCBI Taxonomy" id="1088883"/>
    <lineage>
        <taxon>Bacteria</taxon>
        <taxon>Pseudomonadati</taxon>
        <taxon>Pseudomonadota</taxon>
        <taxon>Gammaproteobacteria</taxon>
        <taxon>Thiotrichales</taxon>
        <taxon>Francisellaceae</taxon>
        <taxon>Francisella</taxon>
    </lineage>
</organism>
<proteinExistence type="predicted"/>
<evidence type="ECO:0000313" key="1">
    <source>
        <dbReference type="EMBL" id="APD51185.1"/>
    </source>
</evidence>
<dbReference type="AlphaFoldDB" id="A0AAC9J6J6"/>
<dbReference type="KEGG" id="fhi:FSC454_08925"/>
<keyword evidence="2" id="KW-1185">Reference proteome</keyword>
<accession>A0AAC9J6J6</accession>
<dbReference type="EMBL" id="CP018093">
    <property type="protein sequence ID" value="APD51185.1"/>
    <property type="molecule type" value="Genomic_DNA"/>
</dbReference>
<reference evidence="1 2" key="1">
    <citation type="submission" date="2016-11" db="EMBL/GenBank/DDBJ databases">
        <authorList>
            <person name="Hagglund E."/>
            <person name="Bystrom M."/>
            <person name="Naslund J."/>
            <person name="Stenberg P."/>
            <person name="Sjodin A."/>
        </authorList>
    </citation>
    <scope>NUCLEOTIDE SEQUENCE [LARGE SCALE GENOMIC DNA]</scope>
    <source>
        <strain evidence="1 2">CCUG 58020</strain>
    </source>
</reference>
<protein>
    <submittedName>
        <fullName evidence="1">Uncharacterized protein</fullName>
    </submittedName>
</protein>
<sequence length="81" mass="9505">MLQRLAQGINKYWKLKIPQEAASGWFEVLEDKVSRTRKILTLIECERVIDIQDVLHYDKGNAVENIVKLVFETIMNTERSQ</sequence>
<evidence type="ECO:0000313" key="2">
    <source>
        <dbReference type="Proteomes" id="UP000182459"/>
    </source>
</evidence>